<dbReference type="Proteomes" id="UP001057402">
    <property type="component" value="Chromosome 11"/>
</dbReference>
<proteinExistence type="predicted"/>
<sequence>MSTLFVVFRPDDVKVYHELKFSGTPFMEGRKVNSIYVMSAESAYVDKVKKNETAVLWHERLGHVGYHKLKVMINNEMLKGLPKLEVNVDNVCSGCQYGKAHQLPYEDSKYRAEEPLQLIHSDVFGPVFGCRYMVTFIDDYSRYVWVYFMKEKSEALQKFKEFKNKAECDLQTKVRCLRTDNGGEYTSNEFAEYLKESKIRRQLTCPHTPQQNGVAERKNRRKSNQ</sequence>
<dbReference type="EMBL" id="CM042890">
    <property type="protein sequence ID" value="KAI4312513.1"/>
    <property type="molecule type" value="Genomic_DNA"/>
</dbReference>
<accession>A0ACB9LN64</accession>
<comment type="caution">
    <text evidence="1">The sequence shown here is derived from an EMBL/GenBank/DDBJ whole genome shotgun (WGS) entry which is preliminary data.</text>
</comment>
<name>A0ACB9LN64_9MYRT</name>
<keyword evidence="2" id="KW-1185">Reference proteome</keyword>
<evidence type="ECO:0000313" key="1">
    <source>
        <dbReference type="EMBL" id="KAI4312513.1"/>
    </source>
</evidence>
<protein>
    <submittedName>
        <fullName evidence="1">Uncharacterized protein</fullName>
    </submittedName>
</protein>
<reference evidence="2" key="1">
    <citation type="journal article" date="2023" name="Front. Plant Sci.">
        <title>Chromosomal-level genome assembly of Melastoma candidum provides insights into trichome evolution.</title>
        <authorList>
            <person name="Zhong Y."/>
            <person name="Wu W."/>
            <person name="Sun C."/>
            <person name="Zou P."/>
            <person name="Liu Y."/>
            <person name="Dai S."/>
            <person name="Zhou R."/>
        </authorList>
    </citation>
    <scope>NUCLEOTIDE SEQUENCE [LARGE SCALE GENOMIC DNA]</scope>
</reference>
<organism evidence="1 2">
    <name type="scientific">Melastoma candidum</name>
    <dbReference type="NCBI Taxonomy" id="119954"/>
    <lineage>
        <taxon>Eukaryota</taxon>
        <taxon>Viridiplantae</taxon>
        <taxon>Streptophyta</taxon>
        <taxon>Embryophyta</taxon>
        <taxon>Tracheophyta</taxon>
        <taxon>Spermatophyta</taxon>
        <taxon>Magnoliopsida</taxon>
        <taxon>eudicotyledons</taxon>
        <taxon>Gunneridae</taxon>
        <taxon>Pentapetalae</taxon>
        <taxon>rosids</taxon>
        <taxon>malvids</taxon>
        <taxon>Myrtales</taxon>
        <taxon>Melastomataceae</taxon>
        <taxon>Melastomatoideae</taxon>
        <taxon>Melastomateae</taxon>
        <taxon>Melastoma</taxon>
    </lineage>
</organism>
<evidence type="ECO:0000313" key="2">
    <source>
        <dbReference type="Proteomes" id="UP001057402"/>
    </source>
</evidence>
<gene>
    <name evidence="1" type="ORF">MLD38_037320</name>
</gene>